<evidence type="ECO:0000256" key="1">
    <source>
        <dbReference type="SAM" id="Phobius"/>
    </source>
</evidence>
<keyword evidence="1" id="KW-0472">Membrane</keyword>
<feature type="transmembrane region" description="Helical" evidence="1">
    <location>
        <begin position="91"/>
        <end position="119"/>
    </location>
</feature>
<sequence length="155" mass="17781">MKTHAVLRLAKNRRLMVIMVISLADSTEKNGTHLVTVLIAYWWANDHEDIGQSPHDWKAISSRFTFHYSAMPLRMNISSTARRGENKFRRAIVIVSFVVIVFFFLSSAINFGFVINAIFTIRCFSIGRIRSVIVGKPIPVFTVRRVITFVIFFAE</sequence>
<organism evidence="2">
    <name type="scientific">Timema monikensis</name>
    <dbReference type="NCBI Taxonomy" id="170555"/>
    <lineage>
        <taxon>Eukaryota</taxon>
        <taxon>Metazoa</taxon>
        <taxon>Ecdysozoa</taxon>
        <taxon>Arthropoda</taxon>
        <taxon>Hexapoda</taxon>
        <taxon>Insecta</taxon>
        <taxon>Pterygota</taxon>
        <taxon>Neoptera</taxon>
        <taxon>Polyneoptera</taxon>
        <taxon>Phasmatodea</taxon>
        <taxon>Timematodea</taxon>
        <taxon>Timematoidea</taxon>
        <taxon>Timematidae</taxon>
        <taxon>Timema</taxon>
    </lineage>
</organism>
<evidence type="ECO:0000313" key="2">
    <source>
        <dbReference type="EMBL" id="CAD7428549.1"/>
    </source>
</evidence>
<proteinExistence type="predicted"/>
<dbReference type="AlphaFoldDB" id="A0A7R9E6V3"/>
<dbReference type="EMBL" id="OB793770">
    <property type="protein sequence ID" value="CAD7428549.1"/>
    <property type="molecule type" value="Genomic_DNA"/>
</dbReference>
<keyword evidence="1" id="KW-0812">Transmembrane</keyword>
<protein>
    <submittedName>
        <fullName evidence="2">Uncharacterized protein</fullName>
    </submittedName>
</protein>
<accession>A0A7R9E6V3</accession>
<reference evidence="2" key="1">
    <citation type="submission" date="2020-11" db="EMBL/GenBank/DDBJ databases">
        <authorList>
            <person name="Tran Van P."/>
        </authorList>
    </citation>
    <scope>NUCLEOTIDE SEQUENCE</scope>
</reference>
<name>A0A7R9E6V3_9NEOP</name>
<keyword evidence="1" id="KW-1133">Transmembrane helix</keyword>
<gene>
    <name evidence="2" type="ORF">TMSB3V08_LOCUS5348</name>
</gene>